<organism evidence="1 2">
    <name type="scientific">Exidia glandulosa HHB12029</name>
    <dbReference type="NCBI Taxonomy" id="1314781"/>
    <lineage>
        <taxon>Eukaryota</taxon>
        <taxon>Fungi</taxon>
        <taxon>Dikarya</taxon>
        <taxon>Basidiomycota</taxon>
        <taxon>Agaricomycotina</taxon>
        <taxon>Agaricomycetes</taxon>
        <taxon>Auriculariales</taxon>
        <taxon>Exidiaceae</taxon>
        <taxon>Exidia</taxon>
    </lineage>
</organism>
<sequence>MDYPHLQLHMDFPSTLLSSSLFPTRIQYLSYSSRNCTSFRTCPFIVTTIRRCDTLYGAVARSFYCFIVPSQLPSQSRRSCLFGLNGSLQILLPSPPRSSTHCSVYSLPVTTLFKRHSDAFYIALFCPEHPSPPLSLEVLVAYPLAHCRSCGSLHALTGILQSFPTLNAAVLRALVHRKAGDLFDGQL</sequence>
<dbReference type="EMBL" id="KV426490">
    <property type="protein sequence ID" value="KZV80371.1"/>
    <property type="molecule type" value="Genomic_DNA"/>
</dbReference>
<protein>
    <submittedName>
        <fullName evidence="1">Uncharacterized protein</fullName>
    </submittedName>
</protein>
<proteinExistence type="predicted"/>
<dbReference type="AlphaFoldDB" id="A0A165BD90"/>
<gene>
    <name evidence="1" type="ORF">EXIGLDRAFT_423669</name>
</gene>
<name>A0A165BD90_EXIGL</name>
<evidence type="ECO:0000313" key="2">
    <source>
        <dbReference type="Proteomes" id="UP000077266"/>
    </source>
</evidence>
<accession>A0A165BD90</accession>
<reference evidence="1 2" key="1">
    <citation type="journal article" date="2016" name="Mol. Biol. Evol.">
        <title>Comparative Genomics of Early-Diverging Mushroom-Forming Fungi Provides Insights into the Origins of Lignocellulose Decay Capabilities.</title>
        <authorList>
            <person name="Nagy L.G."/>
            <person name="Riley R."/>
            <person name="Tritt A."/>
            <person name="Adam C."/>
            <person name="Daum C."/>
            <person name="Floudas D."/>
            <person name="Sun H."/>
            <person name="Yadav J.S."/>
            <person name="Pangilinan J."/>
            <person name="Larsson K.H."/>
            <person name="Matsuura K."/>
            <person name="Barry K."/>
            <person name="Labutti K."/>
            <person name="Kuo R."/>
            <person name="Ohm R.A."/>
            <person name="Bhattacharya S.S."/>
            <person name="Shirouzu T."/>
            <person name="Yoshinaga Y."/>
            <person name="Martin F.M."/>
            <person name="Grigoriev I.V."/>
            <person name="Hibbett D.S."/>
        </authorList>
    </citation>
    <scope>NUCLEOTIDE SEQUENCE [LARGE SCALE GENOMIC DNA]</scope>
    <source>
        <strain evidence="1 2">HHB12029</strain>
    </source>
</reference>
<dbReference type="Proteomes" id="UP000077266">
    <property type="component" value="Unassembled WGS sequence"/>
</dbReference>
<keyword evidence="2" id="KW-1185">Reference proteome</keyword>
<evidence type="ECO:0000313" key="1">
    <source>
        <dbReference type="EMBL" id="KZV80371.1"/>
    </source>
</evidence>
<dbReference type="InParanoid" id="A0A165BD90"/>